<evidence type="ECO:0000313" key="2">
    <source>
        <dbReference type="Proteomes" id="UP001236507"/>
    </source>
</evidence>
<dbReference type="RefSeq" id="WP_283343274.1">
    <property type="nucleotide sequence ID" value="NZ_JASHIF010000002.1"/>
</dbReference>
<accession>A0ABT6Y370</accession>
<dbReference type="EMBL" id="JASHIF010000002">
    <property type="protein sequence ID" value="MDI9858003.1"/>
    <property type="molecule type" value="Genomic_DNA"/>
</dbReference>
<organism evidence="1 2">
    <name type="scientific">Flectobacillus roseus</name>
    <dbReference type="NCBI Taxonomy" id="502259"/>
    <lineage>
        <taxon>Bacteria</taxon>
        <taxon>Pseudomonadati</taxon>
        <taxon>Bacteroidota</taxon>
        <taxon>Cytophagia</taxon>
        <taxon>Cytophagales</taxon>
        <taxon>Flectobacillaceae</taxon>
        <taxon>Flectobacillus</taxon>
    </lineage>
</organism>
<evidence type="ECO:0008006" key="3">
    <source>
        <dbReference type="Google" id="ProtNLM"/>
    </source>
</evidence>
<keyword evidence="2" id="KW-1185">Reference proteome</keyword>
<name>A0ABT6Y370_9BACT</name>
<reference evidence="1 2" key="1">
    <citation type="submission" date="2023-05" db="EMBL/GenBank/DDBJ databases">
        <title>Novel species of genus Flectobacillus isolated from stream in China.</title>
        <authorList>
            <person name="Lu H."/>
        </authorList>
    </citation>
    <scope>NUCLEOTIDE SEQUENCE [LARGE SCALE GENOMIC DNA]</scope>
    <source>
        <strain evidence="1 2">KCTC 42575</strain>
    </source>
</reference>
<comment type="caution">
    <text evidence="1">The sequence shown here is derived from an EMBL/GenBank/DDBJ whole genome shotgun (WGS) entry which is preliminary data.</text>
</comment>
<dbReference type="Proteomes" id="UP001236507">
    <property type="component" value="Unassembled WGS sequence"/>
</dbReference>
<gene>
    <name evidence="1" type="ORF">QM524_02165</name>
</gene>
<evidence type="ECO:0000313" key="1">
    <source>
        <dbReference type="EMBL" id="MDI9858003.1"/>
    </source>
</evidence>
<sequence>MSDRMRYDSLLVRYNELLLNHINYQKGIEASQKAFELSDQNTKDFIRVAEIDNKVIRRKKLQVVWQKVKAPVLGMALFYLGNRSVSWGISF</sequence>
<protein>
    <recommendedName>
        <fullName evidence="3">Tetratricopeptide repeat protein</fullName>
    </recommendedName>
</protein>
<proteinExistence type="predicted"/>